<keyword evidence="7 9" id="KW-0315">Glutamine amidotransferase</keyword>
<feature type="domain" description="Glutamine amidotransferase type-2" evidence="11">
    <location>
        <begin position="2"/>
        <end position="210"/>
    </location>
</feature>
<dbReference type="NCBIfam" id="TIGR01536">
    <property type="entry name" value="asn_synth_AEB"/>
    <property type="match status" value="1"/>
</dbReference>
<evidence type="ECO:0000256" key="9">
    <source>
        <dbReference type="PIRSR" id="PIRSR001589-1"/>
    </source>
</evidence>
<evidence type="ECO:0000259" key="11">
    <source>
        <dbReference type="PROSITE" id="PS51278"/>
    </source>
</evidence>
<dbReference type="Gene3D" id="3.60.20.10">
    <property type="entry name" value="Glutamine Phosphoribosylpyrophosphate, subunit 1, domain 1"/>
    <property type="match status" value="1"/>
</dbReference>
<dbReference type="Proteomes" id="UP000191448">
    <property type="component" value="Unassembled WGS sequence"/>
</dbReference>
<keyword evidence="9" id="KW-0028">Amino-acid biosynthesis</keyword>
<keyword evidence="6 9" id="KW-0061">Asparagine biosynthesis</keyword>
<keyword evidence="4" id="KW-0547">Nucleotide-binding</keyword>
<dbReference type="EMBL" id="LTAY01000048">
    <property type="protein sequence ID" value="OPX47372.1"/>
    <property type="molecule type" value="Genomic_DNA"/>
</dbReference>
<dbReference type="CDD" id="cd00712">
    <property type="entry name" value="AsnB"/>
    <property type="match status" value="1"/>
</dbReference>
<evidence type="ECO:0000313" key="12">
    <source>
        <dbReference type="EMBL" id="OPX47372.1"/>
    </source>
</evidence>
<dbReference type="SUPFAM" id="SSF56235">
    <property type="entry name" value="N-terminal nucleophile aminohydrolases (Ntn hydrolases)"/>
    <property type="match status" value="1"/>
</dbReference>
<dbReference type="GO" id="GO:0006529">
    <property type="term" value="P:asparagine biosynthetic process"/>
    <property type="evidence" value="ECO:0007669"/>
    <property type="project" value="UniProtKB-KW"/>
</dbReference>
<evidence type="ECO:0000256" key="2">
    <source>
        <dbReference type="ARBA" id="ARBA00005752"/>
    </source>
</evidence>
<evidence type="ECO:0000256" key="1">
    <source>
        <dbReference type="ARBA" id="ARBA00005187"/>
    </source>
</evidence>
<name>A0A1V4SV88_9CLOT</name>
<dbReference type="SUPFAM" id="SSF52402">
    <property type="entry name" value="Adenine nucleotide alpha hydrolases-like"/>
    <property type="match status" value="1"/>
</dbReference>
<evidence type="ECO:0000256" key="10">
    <source>
        <dbReference type="PIRSR" id="PIRSR001589-3"/>
    </source>
</evidence>
<dbReference type="InterPro" id="IPR001962">
    <property type="entry name" value="Asn_synthase"/>
</dbReference>
<evidence type="ECO:0000256" key="8">
    <source>
        <dbReference type="ARBA" id="ARBA00048741"/>
    </source>
</evidence>
<dbReference type="OrthoDB" id="9763290at2"/>
<feature type="active site" description="For GATase activity" evidence="9">
    <location>
        <position position="2"/>
    </location>
</feature>
<evidence type="ECO:0000256" key="7">
    <source>
        <dbReference type="ARBA" id="ARBA00022962"/>
    </source>
</evidence>
<evidence type="ECO:0000256" key="6">
    <source>
        <dbReference type="ARBA" id="ARBA00022888"/>
    </source>
</evidence>
<accession>A0A1V4SV88</accession>
<dbReference type="GO" id="GO:0005524">
    <property type="term" value="F:ATP binding"/>
    <property type="evidence" value="ECO:0007669"/>
    <property type="project" value="UniProtKB-KW"/>
</dbReference>
<gene>
    <name evidence="12" type="primary">asnB</name>
    <name evidence="12" type="ORF">CLTHE_19350</name>
</gene>
<sequence>MCGFIGVLKNDINEEDVNQITKGSEVIIHRGPDDSKSFIDENIILTFRRLSIIDLENGAQPFNFYNKYIVVFNGEIYNFSELREELSEKGYEFKTNSEIEVIATLYDEYKKDFISYLRGMFAIVIYDKEERKLIITRDHFGIKPLYYFENEKGLYFSSELKSLWSINENLTYNKDEINNYLTVQYIPGEKTLFNEIKTLRPGYFIEKSIDSDLEINKYFELELNPMEESDKEKLKKEIYNSLEDSVKKHMVSDVPVATFLSSGIDSSITTYLAWKLNPEITAYSIGFNVEGYDETPYAKKFADDFGIKFKCLKLDYKDYVRSLPKIIYHMDTPIADPSIIPLYYICKEVSNKFKVVLSGEGSDEFFGGYNIYTEDNSLKVFEKMPKGFKKLMLASSKLIPNHVKGKSFIERGCTDLEDRYVGNARIFKEEEKHKIINNYKENMKSTDITKEFFRKVENLDNVCKRQYVDINTWLVGDILSKADRMSMANSLELRVPFLDKEVFRVASKLKLEDKINGFTTKHMLREAFKGILPDYVYEKKKLGYPVPIRVWLKDELYDWAKEIILSNPVKEINTEVAIKMLEKHRSTKVDYSRKIWSIIVYIIWYRLYIDKSMLPEEEFIV</sequence>
<dbReference type="InterPro" id="IPR006426">
    <property type="entry name" value="Asn_synth_AEB"/>
</dbReference>
<evidence type="ECO:0000256" key="4">
    <source>
        <dbReference type="ARBA" id="ARBA00022741"/>
    </source>
</evidence>
<dbReference type="AlphaFoldDB" id="A0A1V4SV88"/>
<evidence type="ECO:0000313" key="13">
    <source>
        <dbReference type="Proteomes" id="UP000191448"/>
    </source>
</evidence>
<organism evidence="12 13">
    <name type="scientific">Clostridium thermobutyricum DSM 4928</name>
    <dbReference type="NCBI Taxonomy" id="1121339"/>
    <lineage>
        <taxon>Bacteria</taxon>
        <taxon>Bacillati</taxon>
        <taxon>Bacillota</taxon>
        <taxon>Clostridia</taxon>
        <taxon>Eubacteriales</taxon>
        <taxon>Clostridiaceae</taxon>
        <taxon>Clostridium</taxon>
    </lineage>
</organism>
<dbReference type="InterPro" id="IPR014729">
    <property type="entry name" value="Rossmann-like_a/b/a_fold"/>
</dbReference>
<comment type="catalytic activity">
    <reaction evidence="8">
        <text>L-aspartate + L-glutamine + ATP + H2O = L-asparagine + L-glutamate + AMP + diphosphate + H(+)</text>
        <dbReference type="Rhea" id="RHEA:12228"/>
        <dbReference type="ChEBI" id="CHEBI:15377"/>
        <dbReference type="ChEBI" id="CHEBI:15378"/>
        <dbReference type="ChEBI" id="CHEBI:29985"/>
        <dbReference type="ChEBI" id="CHEBI:29991"/>
        <dbReference type="ChEBI" id="CHEBI:30616"/>
        <dbReference type="ChEBI" id="CHEBI:33019"/>
        <dbReference type="ChEBI" id="CHEBI:58048"/>
        <dbReference type="ChEBI" id="CHEBI:58359"/>
        <dbReference type="ChEBI" id="CHEBI:456215"/>
        <dbReference type="EC" id="6.3.5.4"/>
    </reaction>
</comment>
<dbReference type="Gene3D" id="3.40.50.620">
    <property type="entry name" value="HUPs"/>
    <property type="match status" value="1"/>
</dbReference>
<dbReference type="PIRSF" id="PIRSF001589">
    <property type="entry name" value="Asn_synthetase_glu-h"/>
    <property type="match status" value="1"/>
</dbReference>
<reference evidence="12 13" key="1">
    <citation type="submission" date="2016-02" db="EMBL/GenBank/DDBJ databases">
        <title>Genome sequence of Clostridium thermobutyricum DSM 4928.</title>
        <authorList>
            <person name="Poehlein A."/>
            <person name="Daniel R."/>
        </authorList>
    </citation>
    <scope>NUCLEOTIDE SEQUENCE [LARGE SCALE GENOMIC DNA]</scope>
    <source>
        <strain evidence="12 13">DSM 4928</strain>
    </source>
</reference>
<dbReference type="InterPro" id="IPR029055">
    <property type="entry name" value="Ntn_hydrolases_N"/>
</dbReference>
<evidence type="ECO:0000256" key="3">
    <source>
        <dbReference type="ARBA" id="ARBA00012737"/>
    </source>
</evidence>
<dbReference type="InterPro" id="IPR051786">
    <property type="entry name" value="ASN_synthetase/amidase"/>
</dbReference>
<dbReference type="PROSITE" id="PS51278">
    <property type="entry name" value="GATASE_TYPE_2"/>
    <property type="match status" value="1"/>
</dbReference>
<dbReference type="Pfam" id="PF00733">
    <property type="entry name" value="Asn_synthase"/>
    <property type="match status" value="1"/>
</dbReference>
<dbReference type="PANTHER" id="PTHR43284:SF1">
    <property type="entry name" value="ASPARAGINE SYNTHETASE"/>
    <property type="match status" value="1"/>
</dbReference>
<comment type="pathway">
    <text evidence="1">Amino-acid biosynthesis; L-asparagine biosynthesis; L-asparagine from L-aspartate (L-Gln route): step 1/1.</text>
</comment>
<comment type="caution">
    <text evidence="12">The sequence shown here is derived from an EMBL/GenBank/DDBJ whole genome shotgun (WGS) entry which is preliminary data.</text>
</comment>
<protein>
    <recommendedName>
        <fullName evidence="3">asparagine synthase (glutamine-hydrolyzing)</fullName>
        <ecNumber evidence="3">6.3.5.4</ecNumber>
    </recommendedName>
</protein>
<dbReference type="GO" id="GO:0004066">
    <property type="term" value="F:asparagine synthase (glutamine-hydrolyzing) activity"/>
    <property type="evidence" value="ECO:0007669"/>
    <property type="project" value="UniProtKB-EC"/>
</dbReference>
<dbReference type="EC" id="6.3.5.4" evidence="3"/>
<feature type="site" description="Important for beta-aspartyl-AMP intermediate formation" evidence="10">
    <location>
        <position position="360"/>
    </location>
</feature>
<evidence type="ECO:0000256" key="5">
    <source>
        <dbReference type="ARBA" id="ARBA00022840"/>
    </source>
</evidence>
<dbReference type="PANTHER" id="PTHR43284">
    <property type="entry name" value="ASPARAGINE SYNTHETASE (GLUTAMINE-HYDROLYZING)"/>
    <property type="match status" value="1"/>
</dbReference>
<comment type="similarity">
    <text evidence="2">Belongs to the asparagine synthetase family.</text>
</comment>
<dbReference type="InterPro" id="IPR033738">
    <property type="entry name" value="AsnB_N"/>
</dbReference>
<dbReference type="Pfam" id="PF13537">
    <property type="entry name" value="GATase_7"/>
    <property type="match status" value="1"/>
</dbReference>
<dbReference type="CDD" id="cd01991">
    <property type="entry name" value="Asn_synthase_B_C"/>
    <property type="match status" value="1"/>
</dbReference>
<keyword evidence="12" id="KW-0436">Ligase</keyword>
<proteinExistence type="inferred from homology"/>
<dbReference type="GO" id="GO:0005829">
    <property type="term" value="C:cytosol"/>
    <property type="evidence" value="ECO:0007669"/>
    <property type="project" value="TreeGrafter"/>
</dbReference>
<keyword evidence="5" id="KW-0067">ATP-binding</keyword>
<dbReference type="RefSeq" id="WP_080023133.1">
    <property type="nucleotide sequence ID" value="NZ_LTAY01000048.1"/>
</dbReference>
<dbReference type="InterPro" id="IPR017932">
    <property type="entry name" value="GATase_2_dom"/>
</dbReference>